<dbReference type="OrthoDB" id="73040at2"/>
<accession>A0A2T4U5H4</accession>
<evidence type="ECO:0000313" key="2">
    <source>
        <dbReference type="Proteomes" id="UP000240509"/>
    </source>
</evidence>
<reference evidence="1 2" key="1">
    <citation type="submission" date="2018-03" db="EMBL/GenBank/DDBJ databases">
        <title>Alkalicoccus saliphilus sp. nov., isolated from a mineral pool.</title>
        <authorList>
            <person name="Zhao B."/>
        </authorList>
    </citation>
    <scope>NUCLEOTIDE SEQUENCE [LARGE SCALE GENOMIC DNA]</scope>
    <source>
        <strain evidence="1 2">6AG</strain>
    </source>
</reference>
<proteinExistence type="predicted"/>
<sequence>MNGKIISVIGFAALAAALLVFAFGVDGGAEDVRELVESYSAGTAEAEAASISSHDLTVTAADGSETSYDTSEEEFFVSIAPYLNETHP</sequence>
<dbReference type="Gene3D" id="2.60.40.3700">
    <property type="match status" value="1"/>
</dbReference>
<dbReference type="AlphaFoldDB" id="A0A2T4U5H4"/>
<name>A0A2T4U5H4_9BACI</name>
<organism evidence="1 2">
    <name type="scientific">Alkalicoccus saliphilus</name>
    <dbReference type="NCBI Taxonomy" id="200989"/>
    <lineage>
        <taxon>Bacteria</taxon>
        <taxon>Bacillati</taxon>
        <taxon>Bacillota</taxon>
        <taxon>Bacilli</taxon>
        <taxon>Bacillales</taxon>
        <taxon>Bacillaceae</taxon>
        <taxon>Alkalicoccus</taxon>
    </lineage>
</organism>
<evidence type="ECO:0000313" key="1">
    <source>
        <dbReference type="EMBL" id="PTL38653.1"/>
    </source>
</evidence>
<dbReference type="Proteomes" id="UP000240509">
    <property type="component" value="Unassembled WGS sequence"/>
</dbReference>
<gene>
    <name evidence="1" type="ORF">C6Y45_09875</name>
</gene>
<protein>
    <submittedName>
        <fullName evidence="1">Uncharacterized protein</fullName>
    </submittedName>
</protein>
<dbReference type="EMBL" id="PZJJ01000015">
    <property type="protein sequence ID" value="PTL38653.1"/>
    <property type="molecule type" value="Genomic_DNA"/>
</dbReference>
<comment type="caution">
    <text evidence="1">The sequence shown here is derived from an EMBL/GenBank/DDBJ whole genome shotgun (WGS) entry which is preliminary data.</text>
</comment>
<keyword evidence="2" id="KW-1185">Reference proteome</keyword>